<feature type="transmembrane region" description="Helical" evidence="1">
    <location>
        <begin position="266"/>
        <end position="288"/>
    </location>
</feature>
<feature type="transmembrane region" description="Helical" evidence="1">
    <location>
        <begin position="240"/>
        <end position="260"/>
    </location>
</feature>
<protein>
    <submittedName>
        <fullName evidence="2">Uncharacterized protein</fullName>
    </submittedName>
</protein>
<feature type="transmembrane region" description="Helical" evidence="1">
    <location>
        <begin position="34"/>
        <end position="52"/>
    </location>
</feature>
<comment type="caution">
    <text evidence="2">The sequence shown here is derived from an EMBL/GenBank/DDBJ whole genome shotgun (WGS) entry which is preliminary data.</text>
</comment>
<evidence type="ECO:0000256" key="1">
    <source>
        <dbReference type="SAM" id="Phobius"/>
    </source>
</evidence>
<dbReference type="EMBL" id="JFHR01000011">
    <property type="protein sequence ID" value="KEQ54352.1"/>
    <property type="molecule type" value="Genomic_DNA"/>
</dbReference>
<keyword evidence="1" id="KW-0812">Transmembrane</keyword>
<feature type="transmembrane region" description="Helical" evidence="1">
    <location>
        <begin position="64"/>
        <end position="89"/>
    </location>
</feature>
<reference evidence="2 3" key="1">
    <citation type="submission" date="2014-02" db="EMBL/GenBank/DDBJ databases">
        <title>Whole genome sequence of Sphingobium chlorophenolicum NBRC 16172.</title>
        <authorList>
            <person name="Gan H.M."/>
            <person name="Gan H.Y."/>
            <person name="Chew T.H."/>
            <person name="Savka M.A."/>
        </authorList>
    </citation>
    <scope>NUCLEOTIDE SEQUENCE [LARGE SCALE GENOMIC DNA]</scope>
    <source>
        <strain evidence="2 3">NBRC 16172</strain>
    </source>
</reference>
<feature type="transmembrane region" description="Helical" evidence="1">
    <location>
        <begin position="7"/>
        <end position="28"/>
    </location>
</feature>
<sequence>MTSSSPILLAYLALLTVALLTPYASLWLRPGRPPVWIICLAIMVGGVVLTAARHGDVAAVGTLLLLPLIDLGIISLLGGISVILLFTSVMWWSPSFEITPAQYATFAGLALIPGLLLRWNHLAKIPERQPLLWLAMLVCLLIGLVAGLLTAPFESLEPFYTAWHHWGALLAPVEAWRGGGLPYRDFPIQYGLGPTVLLMASCGENCWRGLYNASIIANALYFATLAGSAILLTSRSPRGIRWLALLAMFSASFVWTGFPIQLAGPALTPAVAGLRFLTISAMLFHILLAEQRQVRRDWIGHLLWLIDLFWSPEAAFFGTAIWWPYLAIRDAAATEGRVAVLLAQVHGALRGGIALVLGSCGLVALLWWLSEGSISVDDFFAYIQHPPGIKPINPVGTIWIALASVGLGLGLLPRQGLSSRTRSLYVCLLGFLAAIVYFISRSHDNNILNLFPLMLLLLLAILDNVEQSDVEQVGIKVRSFIRSFVHVTMAAMVTFVAIFNFGAWAEGMSIAGPLTLGPRRMIARFDPHHGDKPAPLPADAVAGLEYLRARDAGMVILLDRRKVMPSSVGRSWTGVNNVANFEPLPGAKIIHYIQRSALTYRRPGWILVGPGYEGWAEGFQMAYDLREQRIFGTYRAYYLVPRRAFAGAGEVWAAASRLDRDKPPPS</sequence>
<feature type="transmembrane region" description="Helical" evidence="1">
    <location>
        <begin position="483"/>
        <end position="505"/>
    </location>
</feature>
<feature type="transmembrane region" description="Helical" evidence="1">
    <location>
        <begin position="424"/>
        <end position="440"/>
    </location>
</feature>
<feature type="transmembrane region" description="Helical" evidence="1">
    <location>
        <begin position="215"/>
        <end position="233"/>
    </location>
</feature>
<dbReference type="AlphaFoldDB" id="A0A081RGM9"/>
<name>A0A081RGM9_SPHCR</name>
<dbReference type="eggNOG" id="ENOG5033JCW">
    <property type="taxonomic scope" value="Bacteria"/>
</dbReference>
<accession>A0A081RGM9</accession>
<feature type="transmembrane region" description="Helical" evidence="1">
    <location>
        <begin position="131"/>
        <end position="153"/>
    </location>
</feature>
<evidence type="ECO:0000313" key="2">
    <source>
        <dbReference type="EMBL" id="KEQ54352.1"/>
    </source>
</evidence>
<dbReference type="PATRIC" id="fig|46429.4.peg.1384"/>
<dbReference type="OrthoDB" id="7461583at2"/>
<evidence type="ECO:0000313" key="3">
    <source>
        <dbReference type="Proteomes" id="UP000028411"/>
    </source>
</evidence>
<feature type="transmembrane region" description="Helical" evidence="1">
    <location>
        <begin position="446"/>
        <end position="462"/>
    </location>
</feature>
<gene>
    <name evidence="2" type="ORF">BV95_01417</name>
</gene>
<feature type="transmembrane region" description="Helical" evidence="1">
    <location>
        <begin position="101"/>
        <end position="119"/>
    </location>
</feature>
<keyword evidence="1" id="KW-0472">Membrane</keyword>
<keyword evidence="1" id="KW-1133">Transmembrane helix</keyword>
<dbReference type="Proteomes" id="UP000028411">
    <property type="component" value="Unassembled WGS sequence"/>
</dbReference>
<feature type="transmembrane region" description="Helical" evidence="1">
    <location>
        <begin position="392"/>
        <end position="412"/>
    </location>
</feature>
<feature type="transmembrane region" description="Helical" evidence="1">
    <location>
        <begin position="347"/>
        <end position="369"/>
    </location>
</feature>
<organism evidence="2 3">
    <name type="scientific">Sphingobium chlorophenolicum</name>
    <dbReference type="NCBI Taxonomy" id="46429"/>
    <lineage>
        <taxon>Bacteria</taxon>
        <taxon>Pseudomonadati</taxon>
        <taxon>Pseudomonadota</taxon>
        <taxon>Alphaproteobacteria</taxon>
        <taxon>Sphingomonadales</taxon>
        <taxon>Sphingomonadaceae</taxon>
        <taxon>Sphingobium</taxon>
    </lineage>
</organism>
<dbReference type="RefSeq" id="WP_037449220.1">
    <property type="nucleotide sequence ID" value="NZ_JFHR01000011.1"/>
</dbReference>
<proteinExistence type="predicted"/>